<dbReference type="InterPro" id="IPR036108">
    <property type="entry name" value="4pyrrol_syn_uPrphyn_synt_sf"/>
</dbReference>
<keyword evidence="3" id="KW-1185">Reference proteome</keyword>
<name>A0A2N0VHI0_9BACT</name>
<dbReference type="SUPFAM" id="SSF69618">
    <property type="entry name" value="HemD-like"/>
    <property type="match status" value="1"/>
</dbReference>
<dbReference type="Proteomes" id="UP000233398">
    <property type="component" value="Unassembled WGS sequence"/>
</dbReference>
<evidence type="ECO:0000259" key="1">
    <source>
        <dbReference type="Pfam" id="PF02602"/>
    </source>
</evidence>
<dbReference type="OrthoDB" id="1523900at2"/>
<dbReference type="Pfam" id="PF02602">
    <property type="entry name" value="HEM4"/>
    <property type="match status" value="1"/>
</dbReference>
<dbReference type="EMBL" id="PISP01000002">
    <property type="protein sequence ID" value="PKD43652.1"/>
    <property type="molecule type" value="Genomic_DNA"/>
</dbReference>
<sequence length="245" mass="27645">MKKRHKILVTRELTDQQLQLADDLGLDVTVEPAIRFEFRSNWSSVVNSIENAETRIFAFTSQNGVKAFQKLIDHGYKLPDGVVFYAVGDKTASALEELGYLALVPELSYGDQLGEKIVSDLKQTGVEDATVFHFCGNRRREEMRQVLEDTAINVKDLVVYETILNQLNVDSIDADGILFYSPSAVEAFRKSGGFRREKLPELFAIGHTTARELSIESGRNVHISPKTNTEDFLRFTAQVLRESRD</sequence>
<comment type="caution">
    <text evidence="2">The sequence shown here is derived from an EMBL/GenBank/DDBJ whole genome shotgun (WGS) entry which is preliminary data.</text>
</comment>
<evidence type="ECO:0000313" key="3">
    <source>
        <dbReference type="Proteomes" id="UP000233398"/>
    </source>
</evidence>
<dbReference type="GO" id="GO:0006780">
    <property type="term" value="P:uroporphyrinogen III biosynthetic process"/>
    <property type="evidence" value="ECO:0007669"/>
    <property type="project" value="InterPro"/>
</dbReference>
<feature type="domain" description="Tetrapyrrole biosynthesis uroporphyrinogen III synthase" evidence="1">
    <location>
        <begin position="20"/>
        <end position="231"/>
    </location>
</feature>
<dbReference type="GO" id="GO:0005829">
    <property type="term" value="C:cytosol"/>
    <property type="evidence" value="ECO:0007669"/>
    <property type="project" value="TreeGrafter"/>
</dbReference>
<reference evidence="2 3" key="1">
    <citation type="submission" date="2017-11" db="EMBL/GenBank/DDBJ databases">
        <title>Rhodohalobacter 15182 sp. nov., isolated from a salt lake.</title>
        <authorList>
            <person name="Han S."/>
        </authorList>
    </citation>
    <scope>NUCLEOTIDE SEQUENCE [LARGE SCALE GENOMIC DNA]</scope>
    <source>
        <strain evidence="2 3">15182</strain>
    </source>
</reference>
<evidence type="ECO:0000313" key="2">
    <source>
        <dbReference type="EMBL" id="PKD43652.1"/>
    </source>
</evidence>
<dbReference type="RefSeq" id="WP_101073193.1">
    <property type="nucleotide sequence ID" value="NZ_PISP01000002.1"/>
</dbReference>
<dbReference type="InterPro" id="IPR003754">
    <property type="entry name" value="4pyrrol_synth_uPrphyn_synth"/>
</dbReference>
<gene>
    <name evidence="2" type="ORF">CWD77_08790</name>
</gene>
<dbReference type="Gene3D" id="3.40.50.10090">
    <property type="match status" value="2"/>
</dbReference>
<proteinExistence type="predicted"/>
<protein>
    <recommendedName>
        <fullName evidence="1">Tetrapyrrole biosynthesis uroporphyrinogen III synthase domain-containing protein</fullName>
    </recommendedName>
</protein>
<dbReference type="GO" id="GO:0004852">
    <property type="term" value="F:uroporphyrinogen-III synthase activity"/>
    <property type="evidence" value="ECO:0007669"/>
    <property type="project" value="InterPro"/>
</dbReference>
<dbReference type="CDD" id="cd06578">
    <property type="entry name" value="HemD"/>
    <property type="match status" value="1"/>
</dbReference>
<dbReference type="InterPro" id="IPR039793">
    <property type="entry name" value="UROS/Hem4"/>
</dbReference>
<dbReference type="PANTHER" id="PTHR12390">
    <property type="entry name" value="UROPORPHYRINOGEN III SYNTHASE"/>
    <property type="match status" value="1"/>
</dbReference>
<dbReference type="PANTHER" id="PTHR12390:SF0">
    <property type="entry name" value="UROPORPHYRINOGEN-III SYNTHASE"/>
    <property type="match status" value="1"/>
</dbReference>
<organism evidence="2 3">
    <name type="scientific">Rhodohalobacter barkolensis</name>
    <dbReference type="NCBI Taxonomy" id="2053187"/>
    <lineage>
        <taxon>Bacteria</taxon>
        <taxon>Pseudomonadati</taxon>
        <taxon>Balneolota</taxon>
        <taxon>Balneolia</taxon>
        <taxon>Balneolales</taxon>
        <taxon>Balneolaceae</taxon>
        <taxon>Rhodohalobacter</taxon>
    </lineage>
</organism>
<dbReference type="AlphaFoldDB" id="A0A2N0VHI0"/>
<accession>A0A2N0VHI0</accession>